<feature type="transmembrane region" description="Helical" evidence="1">
    <location>
        <begin position="18"/>
        <end position="37"/>
    </location>
</feature>
<keyword evidence="1" id="KW-0472">Membrane</keyword>
<reference evidence="3" key="1">
    <citation type="journal article" date="2012" name="Nat. Biotechnol.">
        <title>Reference genome sequence of the model plant Setaria.</title>
        <authorList>
            <person name="Bennetzen J.L."/>
            <person name="Schmutz J."/>
            <person name="Wang H."/>
            <person name="Percifield R."/>
            <person name="Hawkins J."/>
            <person name="Pontaroli A.C."/>
            <person name="Estep M."/>
            <person name="Feng L."/>
            <person name="Vaughn J.N."/>
            <person name="Grimwood J."/>
            <person name="Jenkins J."/>
            <person name="Barry K."/>
            <person name="Lindquist E."/>
            <person name="Hellsten U."/>
            <person name="Deshpande S."/>
            <person name="Wang X."/>
            <person name="Wu X."/>
            <person name="Mitros T."/>
            <person name="Triplett J."/>
            <person name="Yang X."/>
            <person name="Ye C.Y."/>
            <person name="Mauro-Herrera M."/>
            <person name="Wang L."/>
            <person name="Li P."/>
            <person name="Sharma M."/>
            <person name="Sharma R."/>
            <person name="Ronald P.C."/>
            <person name="Panaud O."/>
            <person name="Kellogg E.A."/>
            <person name="Brutnell T.P."/>
            <person name="Doust A.N."/>
            <person name="Tuskan G.A."/>
            <person name="Rokhsar D."/>
            <person name="Devos K.M."/>
        </authorList>
    </citation>
    <scope>NUCLEOTIDE SEQUENCE [LARGE SCALE GENOMIC DNA]</scope>
    <source>
        <strain evidence="3">cv. Yugu1</strain>
    </source>
</reference>
<keyword evidence="3" id="KW-1185">Reference proteome</keyword>
<dbReference type="AlphaFoldDB" id="K4A3I4"/>
<dbReference type="HOGENOM" id="CLU_3109982_0_0_1"/>
<dbReference type="Proteomes" id="UP000004995">
    <property type="component" value="Unassembled WGS sequence"/>
</dbReference>
<keyword evidence="1" id="KW-1133">Transmembrane helix</keyword>
<evidence type="ECO:0000313" key="2">
    <source>
        <dbReference type="EnsemblPlants" id="KQL25294"/>
    </source>
</evidence>
<evidence type="ECO:0000313" key="3">
    <source>
        <dbReference type="Proteomes" id="UP000004995"/>
    </source>
</evidence>
<dbReference type="InParanoid" id="K4A3I4"/>
<evidence type="ECO:0000256" key="1">
    <source>
        <dbReference type="SAM" id="Phobius"/>
    </source>
</evidence>
<dbReference type="Gramene" id="KQL25294">
    <property type="protein sequence ID" value="KQL25294"/>
    <property type="gene ID" value="SETIT_033437mg"/>
</dbReference>
<dbReference type="EMBL" id="AGNK02001193">
    <property type="status" value="NOT_ANNOTATED_CDS"/>
    <property type="molecule type" value="Genomic_DNA"/>
</dbReference>
<dbReference type="EnsemblPlants" id="KQL25294">
    <property type="protein sequence ID" value="KQL25294"/>
    <property type="gene ID" value="SETIT_033437mg"/>
</dbReference>
<name>K4A3I4_SETIT</name>
<protein>
    <submittedName>
        <fullName evidence="2">Uncharacterized protein</fullName>
    </submittedName>
</protein>
<accession>K4A3I4</accession>
<keyword evidence="1" id="KW-0812">Transmembrane</keyword>
<organism evidence="2 3">
    <name type="scientific">Setaria italica</name>
    <name type="common">Foxtail millet</name>
    <name type="synonym">Panicum italicum</name>
    <dbReference type="NCBI Taxonomy" id="4555"/>
    <lineage>
        <taxon>Eukaryota</taxon>
        <taxon>Viridiplantae</taxon>
        <taxon>Streptophyta</taxon>
        <taxon>Embryophyta</taxon>
        <taxon>Tracheophyta</taxon>
        <taxon>Spermatophyta</taxon>
        <taxon>Magnoliopsida</taxon>
        <taxon>Liliopsida</taxon>
        <taxon>Poales</taxon>
        <taxon>Poaceae</taxon>
        <taxon>PACMAD clade</taxon>
        <taxon>Panicoideae</taxon>
        <taxon>Panicodae</taxon>
        <taxon>Paniceae</taxon>
        <taxon>Cenchrinae</taxon>
        <taxon>Setaria</taxon>
    </lineage>
</organism>
<sequence length="51" mass="5703">MHSQSLTASQGTRPSSCIMPPIACWYLLQSALAMMVFDKMPTRDVISWNIS</sequence>
<reference evidence="2" key="2">
    <citation type="submission" date="2018-08" db="UniProtKB">
        <authorList>
            <consortium name="EnsemblPlants"/>
        </authorList>
    </citation>
    <scope>IDENTIFICATION</scope>
    <source>
        <strain evidence="2">Yugu1</strain>
    </source>
</reference>
<proteinExistence type="predicted"/>